<protein>
    <submittedName>
        <fullName evidence="2">Uncharacterized protein</fullName>
    </submittedName>
</protein>
<dbReference type="EMBL" id="GAIX01006705">
    <property type="protein sequence ID" value="JAA85855.1"/>
    <property type="molecule type" value="Transcribed_RNA"/>
</dbReference>
<feature type="region of interest" description="Disordered" evidence="1">
    <location>
        <begin position="1"/>
        <end position="26"/>
    </location>
</feature>
<evidence type="ECO:0000313" key="2">
    <source>
        <dbReference type="EMBL" id="JAA85855.1"/>
    </source>
</evidence>
<reference evidence="2" key="2">
    <citation type="submission" date="2013-05" db="EMBL/GenBank/DDBJ databases">
        <authorList>
            <person name="Carter J.-M."/>
            <person name="Baker S.C."/>
            <person name="Pink R."/>
            <person name="Carter D.R.F."/>
            <person name="Collins A."/>
            <person name="Tomlin J."/>
            <person name="Gibbs M."/>
            <person name="Breuker C.J."/>
        </authorList>
    </citation>
    <scope>NUCLEOTIDE SEQUENCE</scope>
    <source>
        <tissue evidence="2">Ovary</tissue>
    </source>
</reference>
<evidence type="ECO:0000256" key="1">
    <source>
        <dbReference type="SAM" id="MobiDB-lite"/>
    </source>
</evidence>
<proteinExistence type="predicted"/>
<organism evidence="2">
    <name type="scientific">Pararge aegeria</name>
    <name type="common">speckled wood butterfly</name>
    <dbReference type="NCBI Taxonomy" id="116150"/>
    <lineage>
        <taxon>Eukaryota</taxon>
        <taxon>Metazoa</taxon>
        <taxon>Ecdysozoa</taxon>
        <taxon>Arthropoda</taxon>
        <taxon>Hexapoda</taxon>
        <taxon>Insecta</taxon>
        <taxon>Pterygota</taxon>
        <taxon>Neoptera</taxon>
        <taxon>Endopterygota</taxon>
        <taxon>Lepidoptera</taxon>
        <taxon>Glossata</taxon>
        <taxon>Ditrysia</taxon>
        <taxon>Papilionoidea</taxon>
        <taxon>Nymphalidae</taxon>
        <taxon>Satyrinae</taxon>
        <taxon>Satyrini</taxon>
        <taxon>Parargina</taxon>
        <taxon>Pararge</taxon>
    </lineage>
</organism>
<feature type="compositionally biased region" description="Basic residues" evidence="1">
    <location>
        <begin position="15"/>
        <end position="26"/>
    </location>
</feature>
<accession>S4PFA5</accession>
<dbReference type="AlphaFoldDB" id="S4PFA5"/>
<sequence length="77" mass="8960">MPGVRQRHLPEARTRGRRRHRRARRARLARTRMTSLPPLPPSLVARTCTQQHRPPITSTFALKYTTENRRAIGITSH</sequence>
<reference evidence="2" key="1">
    <citation type="journal article" date="2013" name="BMC Genomics">
        <title>Unscrambling butterfly oogenesis.</title>
        <authorList>
            <person name="Carter J.M."/>
            <person name="Baker S.C."/>
            <person name="Pink R."/>
            <person name="Carter D.R."/>
            <person name="Collins A."/>
            <person name="Tomlin J."/>
            <person name="Gibbs M."/>
            <person name="Breuker C.J."/>
        </authorList>
    </citation>
    <scope>NUCLEOTIDE SEQUENCE</scope>
    <source>
        <tissue evidence="2">Ovary</tissue>
    </source>
</reference>
<name>S4PFA5_9NEOP</name>